<dbReference type="GO" id="GO:0004674">
    <property type="term" value="F:protein serine/threonine kinase activity"/>
    <property type="evidence" value="ECO:0007669"/>
    <property type="project" value="TreeGrafter"/>
</dbReference>
<dbReference type="Pfam" id="PF00069">
    <property type="entry name" value="Pkinase"/>
    <property type="match status" value="1"/>
</dbReference>
<dbReference type="PANTHER" id="PTHR44329">
    <property type="entry name" value="SERINE/THREONINE-PROTEIN KINASE TNNI3K-RELATED"/>
    <property type="match status" value="1"/>
</dbReference>
<accession>A0A8H3LEH0</accession>
<dbReference type="Proteomes" id="UP000615446">
    <property type="component" value="Unassembled WGS sequence"/>
</dbReference>
<dbReference type="PROSITE" id="PS50011">
    <property type="entry name" value="PROTEIN_KINASE_DOM"/>
    <property type="match status" value="1"/>
</dbReference>
<gene>
    <name evidence="2" type="ORF">RCL2_001229600</name>
</gene>
<dbReference type="SUPFAM" id="SSF56112">
    <property type="entry name" value="Protein kinase-like (PK-like)"/>
    <property type="match status" value="1"/>
</dbReference>
<proteinExistence type="predicted"/>
<evidence type="ECO:0000259" key="1">
    <source>
        <dbReference type="PROSITE" id="PS50011"/>
    </source>
</evidence>
<keyword evidence="2" id="KW-0418">Kinase</keyword>
<organism evidence="2 3">
    <name type="scientific">Rhizophagus clarus</name>
    <dbReference type="NCBI Taxonomy" id="94130"/>
    <lineage>
        <taxon>Eukaryota</taxon>
        <taxon>Fungi</taxon>
        <taxon>Fungi incertae sedis</taxon>
        <taxon>Mucoromycota</taxon>
        <taxon>Glomeromycotina</taxon>
        <taxon>Glomeromycetes</taxon>
        <taxon>Glomerales</taxon>
        <taxon>Glomeraceae</taxon>
        <taxon>Rhizophagus</taxon>
    </lineage>
</organism>
<dbReference type="EMBL" id="BLAL01000089">
    <property type="protein sequence ID" value="GES85211.1"/>
    <property type="molecule type" value="Genomic_DNA"/>
</dbReference>
<evidence type="ECO:0000313" key="2">
    <source>
        <dbReference type="EMBL" id="GES85211.1"/>
    </source>
</evidence>
<evidence type="ECO:0000313" key="3">
    <source>
        <dbReference type="Proteomes" id="UP000615446"/>
    </source>
</evidence>
<feature type="domain" description="Protein kinase" evidence="1">
    <location>
        <begin position="292"/>
        <end position="585"/>
    </location>
</feature>
<dbReference type="GO" id="GO:0005524">
    <property type="term" value="F:ATP binding"/>
    <property type="evidence" value="ECO:0007669"/>
    <property type="project" value="InterPro"/>
</dbReference>
<dbReference type="AlphaFoldDB" id="A0A8H3LEH0"/>
<sequence>MKLININNKNSYDPTPRLKSSPVPAFFIPLMNNEKKCNRCENEYSETLMFKQKYCKICFLEYIECTMDNNIYLDVCINTNKIKCIKHETRSTYFCTNNIQEWCEHCSEVLYFRQIVPNDLLFNPNNRKIFCNLCGKLIKQTNSILDYICSDCYLVSYEQAESTLITKPSQDILNISIIHLPWWDSYDKCKVCSQELKYLTDNQKWCLYCCIAYNGCRYCLTTNIIFTIADQSQCRKCKRISFITIDITNITSEITNIFFTCLNNASKIISKASNIYEFIRNERTKWVPFSHIKNLEKIAKGGFGTVYKATLHNEIIAVKRFFNSQNTSKYFLNELKSLYYTAHTCHTLFPHIINCRGITQDPVTKDYMIIMTYADGGNLHDYMQKNFINITWRNKIEILENISRGLLSIHIINFVHRDIHSGNILLLNMEWHIADLGLSQPANDTLLNDEIYGVIPYIAPEIFKESKKLGPEFNQKSHSKAILTSKAMISKFSTINSFTMLHSMKQEYITKELDFDIETKRLFLSNIQESQESPLNNQHPNAIYTSRSLSKLISTVNSSKKSNIEVSKIETQNSGKHVKINHLDL</sequence>
<name>A0A8H3LEH0_9GLOM</name>
<keyword evidence="2" id="KW-0808">Transferase</keyword>
<dbReference type="Gene3D" id="1.10.510.10">
    <property type="entry name" value="Transferase(Phosphotransferase) domain 1"/>
    <property type="match status" value="1"/>
</dbReference>
<reference evidence="2" key="1">
    <citation type="submission" date="2019-10" db="EMBL/GenBank/DDBJ databases">
        <title>Conservation and host-specific expression of non-tandemly repeated heterogenous ribosome RNA gene in arbuscular mycorrhizal fungi.</title>
        <authorList>
            <person name="Maeda T."/>
            <person name="Kobayashi Y."/>
            <person name="Nakagawa T."/>
            <person name="Ezawa T."/>
            <person name="Yamaguchi K."/>
            <person name="Bino T."/>
            <person name="Nishimoto Y."/>
            <person name="Shigenobu S."/>
            <person name="Kawaguchi M."/>
        </authorList>
    </citation>
    <scope>NUCLEOTIDE SEQUENCE</scope>
    <source>
        <strain evidence="2">HR1</strain>
    </source>
</reference>
<dbReference type="PANTHER" id="PTHR44329:SF289">
    <property type="entry name" value="SERINE_THREONINE-PROTEIN KINASE VIK"/>
    <property type="match status" value="1"/>
</dbReference>
<protein>
    <submittedName>
        <fullName evidence="2">Kinase-like domain-containing protein</fullName>
    </submittedName>
</protein>
<dbReference type="OrthoDB" id="669224at2759"/>
<comment type="caution">
    <text evidence="2">The sequence shown here is derived from an EMBL/GenBank/DDBJ whole genome shotgun (WGS) entry which is preliminary data.</text>
</comment>
<dbReference type="InterPro" id="IPR011009">
    <property type="entry name" value="Kinase-like_dom_sf"/>
</dbReference>
<dbReference type="InterPro" id="IPR000719">
    <property type="entry name" value="Prot_kinase_dom"/>
</dbReference>
<dbReference type="InterPro" id="IPR051681">
    <property type="entry name" value="Ser/Thr_Kinases-Pseudokinases"/>
</dbReference>